<dbReference type="EMBL" id="KL584754">
    <property type="protein sequence ID" value="KEQ97575.1"/>
    <property type="molecule type" value="Genomic_DNA"/>
</dbReference>
<name>A0A074YIQ5_AURSE</name>
<gene>
    <name evidence="1" type="ORF">AUEXF2481DRAFT_27812</name>
</gene>
<accession>A0A074YIQ5</accession>
<protein>
    <submittedName>
        <fullName evidence="1">Uncharacterized protein</fullName>
    </submittedName>
</protein>
<evidence type="ECO:0000313" key="2">
    <source>
        <dbReference type="Proteomes" id="UP000030641"/>
    </source>
</evidence>
<dbReference type="InParanoid" id="A0A074YIQ5"/>
<reference evidence="1 2" key="1">
    <citation type="journal article" date="2014" name="BMC Genomics">
        <title>Genome sequencing of four Aureobasidium pullulans varieties: biotechnological potential, stress tolerance, and description of new species.</title>
        <authorList>
            <person name="Gostin Ar C."/>
            <person name="Ohm R.A."/>
            <person name="Kogej T."/>
            <person name="Sonjak S."/>
            <person name="Turk M."/>
            <person name="Zajc J."/>
            <person name="Zalar P."/>
            <person name="Grube M."/>
            <person name="Sun H."/>
            <person name="Han J."/>
            <person name="Sharma A."/>
            <person name="Chiniquy J."/>
            <person name="Ngan C.Y."/>
            <person name="Lipzen A."/>
            <person name="Barry K."/>
            <person name="Grigoriev I.V."/>
            <person name="Gunde-Cimerman N."/>
        </authorList>
    </citation>
    <scope>NUCLEOTIDE SEQUENCE [LARGE SCALE GENOMIC DNA]</scope>
    <source>
        <strain evidence="1 2">EXF-2481</strain>
    </source>
</reference>
<dbReference type="AlphaFoldDB" id="A0A074YIQ5"/>
<sequence>MTFVAMKPTLLSLPTEIQLLIFHALFVDEEQRSMSHPMMRVSKSAYETCKPIILSHLRLHIDAWPDCEEYPDIDDALMNFTLKPSKWSDMDSNDIQKNYSWKDFCAKPELVALLPYVGSLVFHCALERNGCSCCYEECWAIVRWRCGKGEPRVEDRKYGVDCGAIGYVPEAGLEHSEARMRRERAAFEVSKASVLSLQVLESLFGDVFAEEPVQGYETEEE</sequence>
<dbReference type="HOGENOM" id="CLU_1250448_0_0_1"/>
<dbReference type="GeneID" id="25363584"/>
<dbReference type="Proteomes" id="UP000030641">
    <property type="component" value="Unassembled WGS sequence"/>
</dbReference>
<proteinExistence type="predicted"/>
<evidence type="ECO:0000313" key="1">
    <source>
        <dbReference type="EMBL" id="KEQ97575.1"/>
    </source>
</evidence>
<dbReference type="RefSeq" id="XP_013345828.1">
    <property type="nucleotide sequence ID" value="XM_013490374.1"/>
</dbReference>
<keyword evidence="2" id="KW-1185">Reference proteome</keyword>
<organism evidence="1 2">
    <name type="scientific">Aureobasidium subglaciale (strain EXF-2481)</name>
    <name type="common">Aureobasidium pullulans var. subglaciale</name>
    <dbReference type="NCBI Taxonomy" id="1043005"/>
    <lineage>
        <taxon>Eukaryota</taxon>
        <taxon>Fungi</taxon>
        <taxon>Dikarya</taxon>
        <taxon>Ascomycota</taxon>
        <taxon>Pezizomycotina</taxon>
        <taxon>Dothideomycetes</taxon>
        <taxon>Dothideomycetidae</taxon>
        <taxon>Dothideales</taxon>
        <taxon>Saccotheciaceae</taxon>
        <taxon>Aureobasidium</taxon>
    </lineage>
</organism>